<evidence type="ECO:0000256" key="4">
    <source>
        <dbReference type="ARBA" id="ARBA00022692"/>
    </source>
</evidence>
<dbReference type="InterPro" id="IPR036259">
    <property type="entry name" value="MFS_trans_sf"/>
</dbReference>
<sequence length="419" mass="43540">MSPSSRAMAAFRHRDYRIFWAGGLISNSGTWLQSLTVPFVLFQITGSALWVGLAAVAQFLPMVLLSPLGGSLADRRSRRRVLLATQSGMALTALGLLITWVSGVRSPVVLLAFLVIGGVINGINLPSWQAFVSDLVPRDDLLSAVTLNSLQFNGARAIGPAIAGVVIALFGPAWAFGLNAASFVFVLVALLLVRGRVHVPSVNTDGVFRQFRAALGYARSEPGLLLTFLVSGLLGGLGNPVFAFTVVFAGAVYLVGPAALGFLNVAPGVGAVMAAPIVSRRGTSALSGTVRWAMVVYGLGITVFGASTSYVVGMVALVFVGGAFLAGISSVNTSLQLFVDERFRGRVMAVRLMVFTLSVSVGGLVQGWVADHVGPHATVVTAGLLMVGFGVVIGRLRGRYSLSRLDGPALTGASGARAA</sequence>
<feature type="transmembrane region" description="Helical" evidence="7">
    <location>
        <begin position="316"/>
        <end position="338"/>
    </location>
</feature>
<dbReference type="Pfam" id="PF05977">
    <property type="entry name" value="MFS_3"/>
    <property type="match status" value="1"/>
</dbReference>
<evidence type="ECO:0000313" key="9">
    <source>
        <dbReference type="EMBL" id="CAB5004097.1"/>
    </source>
</evidence>
<keyword evidence="3" id="KW-1003">Cell membrane</keyword>
<feature type="transmembrane region" description="Helical" evidence="7">
    <location>
        <begin position="48"/>
        <end position="69"/>
    </location>
</feature>
<dbReference type="CDD" id="cd06173">
    <property type="entry name" value="MFS_MefA_like"/>
    <property type="match status" value="1"/>
</dbReference>
<feature type="transmembrane region" description="Helical" evidence="7">
    <location>
        <begin position="20"/>
        <end position="42"/>
    </location>
</feature>
<keyword evidence="2" id="KW-0813">Transport</keyword>
<reference evidence="9" key="1">
    <citation type="submission" date="2020-05" db="EMBL/GenBank/DDBJ databases">
        <authorList>
            <person name="Chiriac C."/>
            <person name="Salcher M."/>
            <person name="Ghai R."/>
            <person name="Kavagutti S V."/>
        </authorList>
    </citation>
    <scope>NUCLEOTIDE SEQUENCE</scope>
</reference>
<dbReference type="EMBL" id="CAFBOZ010000106">
    <property type="protein sequence ID" value="CAB5004097.1"/>
    <property type="molecule type" value="Genomic_DNA"/>
</dbReference>
<evidence type="ECO:0000256" key="6">
    <source>
        <dbReference type="ARBA" id="ARBA00023136"/>
    </source>
</evidence>
<dbReference type="SUPFAM" id="SSF103473">
    <property type="entry name" value="MFS general substrate transporter"/>
    <property type="match status" value="1"/>
</dbReference>
<dbReference type="GO" id="GO:0022857">
    <property type="term" value="F:transmembrane transporter activity"/>
    <property type="evidence" value="ECO:0007669"/>
    <property type="project" value="InterPro"/>
</dbReference>
<dbReference type="PROSITE" id="PS50850">
    <property type="entry name" value="MFS"/>
    <property type="match status" value="1"/>
</dbReference>
<feature type="transmembrane region" description="Helical" evidence="7">
    <location>
        <begin position="81"/>
        <end position="102"/>
    </location>
</feature>
<feature type="transmembrane region" description="Helical" evidence="7">
    <location>
        <begin position="290"/>
        <end position="310"/>
    </location>
</feature>
<name>A0A6J7PFA8_9ZZZZ</name>
<comment type="subcellular location">
    <subcellularLocation>
        <location evidence="1">Cell membrane</location>
        <topology evidence="1">Multi-pass membrane protein</topology>
    </subcellularLocation>
</comment>
<dbReference type="PANTHER" id="PTHR23513:SF11">
    <property type="entry name" value="STAPHYLOFERRIN A TRANSPORTER"/>
    <property type="match status" value="1"/>
</dbReference>
<evidence type="ECO:0000256" key="1">
    <source>
        <dbReference type="ARBA" id="ARBA00004651"/>
    </source>
</evidence>
<keyword evidence="5 7" id="KW-1133">Transmembrane helix</keyword>
<feature type="transmembrane region" description="Helical" evidence="7">
    <location>
        <begin position="176"/>
        <end position="193"/>
    </location>
</feature>
<dbReference type="AlphaFoldDB" id="A0A6J7PFA8"/>
<keyword evidence="4 7" id="KW-0812">Transmembrane</keyword>
<dbReference type="InterPro" id="IPR010290">
    <property type="entry name" value="TM_effector"/>
</dbReference>
<feature type="transmembrane region" description="Helical" evidence="7">
    <location>
        <begin position="376"/>
        <end position="396"/>
    </location>
</feature>
<evidence type="ECO:0000259" key="8">
    <source>
        <dbReference type="PROSITE" id="PS50850"/>
    </source>
</evidence>
<dbReference type="InterPro" id="IPR020846">
    <property type="entry name" value="MFS_dom"/>
</dbReference>
<protein>
    <submittedName>
        <fullName evidence="9">Unannotated protein</fullName>
    </submittedName>
</protein>
<gene>
    <name evidence="9" type="ORF">UFOPK3992_00855</name>
</gene>
<dbReference type="GO" id="GO:0005886">
    <property type="term" value="C:plasma membrane"/>
    <property type="evidence" value="ECO:0007669"/>
    <property type="project" value="UniProtKB-SubCell"/>
</dbReference>
<feature type="domain" description="Major facilitator superfamily (MFS) profile" evidence="8">
    <location>
        <begin position="15"/>
        <end position="400"/>
    </location>
</feature>
<organism evidence="9">
    <name type="scientific">freshwater metagenome</name>
    <dbReference type="NCBI Taxonomy" id="449393"/>
    <lineage>
        <taxon>unclassified sequences</taxon>
        <taxon>metagenomes</taxon>
        <taxon>ecological metagenomes</taxon>
    </lineage>
</organism>
<proteinExistence type="predicted"/>
<feature type="transmembrane region" description="Helical" evidence="7">
    <location>
        <begin position="224"/>
        <end position="253"/>
    </location>
</feature>
<keyword evidence="6 7" id="KW-0472">Membrane</keyword>
<evidence type="ECO:0000256" key="7">
    <source>
        <dbReference type="SAM" id="Phobius"/>
    </source>
</evidence>
<dbReference type="PANTHER" id="PTHR23513">
    <property type="entry name" value="INTEGRAL MEMBRANE EFFLUX PROTEIN-RELATED"/>
    <property type="match status" value="1"/>
</dbReference>
<feature type="transmembrane region" description="Helical" evidence="7">
    <location>
        <begin position="153"/>
        <end position="170"/>
    </location>
</feature>
<accession>A0A6J7PFA8</accession>
<feature type="transmembrane region" description="Helical" evidence="7">
    <location>
        <begin position="108"/>
        <end position="132"/>
    </location>
</feature>
<dbReference type="Gene3D" id="1.20.1250.20">
    <property type="entry name" value="MFS general substrate transporter like domains"/>
    <property type="match status" value="1"/>
</dbReference>
<evidence type="ECO:0000256" key="5">
    <source>
        <dbReference type="ARBA" id="ARBA00022989"/>
    </source>
</evidence>
<evidence type="ECO:0000256" key="3">
    <source>
        <dbReference type="ARBA" id="ARBA00022475"/>
    </source>
</evidence>
<feature type="transmembrane region" description="Helical" evidence="7">
    <location>
        <begin position="350"/>
        <end position="370"/>
    </location>
</feature>
<evidence type="ECO:0000256" key="2">
    <source>
        <dbReference type="ARBA" id="ARBA00022448"/>
    </source>
</evidence>